<dbReference type="OrthoDB" id="5419315at2759"/>
<dbReference type="GO" id="GO:0005634">
    <property type="term" value="C:nucleus"/>
    <property type="evidence" value="ECO:0007669"/>
    <property type="project" value="UniProtKB-SubCell"/>
</dbReference>
<protein>
    <submittedName>
        <fullName evidence="5">Fungal-specific transcription factor domain-containing protein</fullName>
    </submittedName>
</protein>
<dbReference type="GO" id="GO:0008270">
    <property type="term" value="F:zinc ion binding"/>
    <property type="evidence" value="ECO:0007669"/>
    <property type="project" value="InterPro"/>
</dbReference>
<dbReference type="InterPro" id="IPR036864">
    <property type="entry name" value="Zn2-C6_fun-type_DNA-bd_sf"/>
</dbReference>
<proteinExistence type="predicted"/>
<name>A0A9P9AU93_9HYPO</name>
<evidence type="ECO:0000256" key="3">
    <source>
        <dbReference type="SAM" id="MobiDB-lite"/>
    </source>
</evidence>
<feature type="region of interest" description="Disordered" evidence="3">
    <location>
        <begin position="58"/>
        <end position="123"/>
    </location>
</feature>
<sequence length="611" mass="69013">MSGTRSRHGCWTCRRRHQKCDEDKPACKNCRSRNAECGGYAIELADFSIYNGPQGQMVSKMTRGRPAVTRAAKPRTRQPRGRRIPSSSTASTTSTTNSDSIALKGHAKEVPASNPTTGQDEPAIVENDQLPNELLLWLSVGSPKASSPQQDMLLTDTKDSDFNGDGVDFLETALYEDLPAAPIIDFMSNNEGIAQWQLTDTRQIDRDEHIQQEIELPDLSDMLTLIRPNTLLEDRLLHHFMNNLSVCLYPAEANRNPYRNVYGNLAKECKPLLDTVFFASAMHLSKLGQLKNSEIRPFRMALQTSFREALQWEHHSWALGLTVLLSIVSDVIGTGMDSWSSKLIGCRRLLEMGLSRTQGPIDASQKCVVMQFNWMATMGKTMLLGVHPLHTLQEIKCINRAELLPNEQLDEAEMAFQQQHWWANMPDFRMHLLLRQATDLSAEIHLLKEEGGRMENLLQVMPRVADLVHKIENWHPDLSAVSPEYATSVQHFNELWRQGMLCYVYHEIYYLGSDDVRIQNCVESSSEALQNLSWLQACLWPVFMLAVHAKTAASRSCFEAGLMDMHTTLGFTAPKSLVLILHRIWDSADSGSQSRWKDILRGLGIELNILL</sequence>
<dbReference type="Pfam" id="PF00172">
    <property type="entry name" value="Zn_clus"/>
    <property type="match status" value="1"/>
</dbReference>
<dbReference type="PROSITE" id="PS00463">
    <property type="entry name" value="ZN2_CY6_FUNGAL_1"/>
    <property type="match status" value="1"/>
</dbReference>
<dbReference type="GO" id="GO:0000981">
    <property type="term" value="F:DNA-binding transcription factor activity, RNA polymerase II-specific"/>
    <property type="evidence" value="ECO:0007669"/>
    <property type="project" value="InterPro"/>
</dbReference>
<accession>A0A9P9AU93</accession>
<keyword evidence="6" id="KW-1185">Reference proteome</keyword>
<dbReference type="Proteomes" id="UP000777438">
    <property type="component" value="Unassembled WGS sequence"/>
</dbReference>
<organism evidence="5 6">
    <name type="scientific">Thelonectria olida</name>
    <dbReference type="NCBI Taxonomy" id="1576542"/>
    <lineage>
        <taxon>Eukaryota</taxon>
        <taxon>Fungi</taxon>
        <taxon>Dikarya</taxon>
        <taxon>Ascomycota</taxon>
        <taxon>Pezizomycotina</taxon>
        <taxon>Sordariomycetes</taxon>
        <taxon>Hypocreomycetidae</taxon>
        <taxon>Hypocreales</taxon>
        <taxon>Nectriaceae</taxon>
        <taxon>Thelonectria</taxon>
    </lineage>
</organism>
<dbReference type="AlphaFoldDB" id="A0A9P9AU93"/>
<reference evidence="5 6" key="1">
    <citation type="journal article" date="2021" name="Nat. Commun.">
        <title>Genetic determinants of endophytism in the Arabidopsis root mycobiome.</title>
        <authorList>
            <person name="Mesny F."/>
            <person name="Miyauchi S."/>
            <person name="Thiergart T."/>
            <person name="Pickel B."/>
            <person name="Atanasova L."/>
            <person name="Karlsson M."/>
            <person name="Huettel B."/>
            <person name="Barry K.W."/>
            <person name="Haridas S."/>
            <person name="Chen C."/>
            <person name="Bauer D."/>
            <person name="Andreopoulos W."/>
            <person name="Pangilinan J."/>
            <person name="LaButti K."/>
            <person name="Riley R."/>
            <person name="Lipzen A."/>
            <person name="Clum A."/>
            <person name="Drula E."/>
            <person name="Henrissat B."/>
            <person name="Kohler A."/>
            <person name="Grigoriev I.V."/>
            <person name="Martin F.M."/>
            <person name="Hacquard S."/>
        </authorList>
    </citation>
    <scope>NUCLEOTIDE SEQUENCE [LARGE SCALE GENOMIC DNA]</scope>
    <source>
        <strain evidence="5 6">MPI-CAGE-CH-0241</strain>
    </source>
</reference>
<comment type="subcellular location">
    <subcellularLocation>
        <location evidence="1">Nucleus</location>
    </subcellularLocation>
</comment>
<dbReference type="CDD" id="cd00067">
    <property type="entry name" value="GAL4"/>
    <property type="match status" value="1"/>
</dbReference>
<evidence type="ECO:0000313" key="6">
    <source>
        <dbReference type="Proteomes" id="UP000777438"/>
    </source>
</evidence>
<dbReference type="PROSITE" id="PS50048">
    <property type="entry name" value="ZN2_CY6_FUNGAL_2"/>
    <property type="match status" value="1"/>
</dbReference>
<evidence type="ECO:0000256" key="1">
    <source>
        <dbReference type="ARBA" id="ARBA00004123"/>
    </source>
</evidence>
<evidence type="ECO:0000259" key="4">
    <source>
        <dbReference type="PROSITE" id="PS50048"/>
    </source>
</evidence>
<dbReference type="SUPFAM" id="SSF57701">
    <property type="entry name" value="Zn2/Cys6 DNA-binding domain"/>
    <property type="match status" value="1"/>
</dbReference>
<dbReference type="InterPro" id="IPR021858">
    <property type="entry name" value="Fun_TF"/>
</dbReference>
<comment type="caution">
    <text evidence="5">The sequence shown here is derived from an EMBL/GenBank/DDBJ whole genome shotgun (WGS) entry which is preliminary data.</text>
</comment>
<dbReference type="EMBL" id="JAGPYM010000004">
    <property type="protein sequence ID" value="KAH6896036.1"/>
    <property type="molecule type" value="Genomic_DNA"/>
</dbReference>
<dbReference type="SMART" id="SM00066">
    <property type="entry name" value="GAL4"/>
    <property type="match status" value="1"/>
</dbReference>
<keyword evidence="2" id="KW-0539">Nucleus</keyword>
<dbReference type="PANTHER" id="PTHR37534">
    <property type="entry name" value="TRANSCRIPTIONAL ACTIVATOR PROTEIN UGA3"/>
    <property type="match status" value="1"/>
</dbReference>
<dbReference type="Pfam" id="PF11951">
    <property type="entry name" value="Fungal_trans_2"/>
    <property type="match status" value="1"/>
</dbReference>
<dbReference type="PANTHER" id="PTHR37534:SF46">
    <property type="entry name" value="ZN(II)2CYS6 TRANSCRIPTION FACTOR (EUROFUNG)"/>
    <property type="match status" value="1"/>
</dbReference>
<evidence type="ECO:0000256" key="2">
    <source>
        <dbReference type="ARBA" id="ARBA00023242"/>
    </source>
</evidence>
<dbReference type="InterPro" id="IPR001138">
    <property type="entry name" value="Zn2Cys6_DnaBD"/>
</dbReference>
<feature type="compositionally biased region" description="Low complexity" evidence="3">
    <location>
        <begin position="86"/>
        <end position="100"/>
    </location>
</feature>
<feature type="compositionally biased region" description="Basic residues" evidence="3">
    <location>
        <begin position="72"/>
        <end position="83"/>
    </location>
</feature>
<evidence type="ECO:0000313" key="5">
    <source>
        <dbReference type="EMBL" id="KAH6896036.1"/>
    </source>
</evidence>
<dbReference type="Gene3D" id="4.10.240.10">
    <property type="entry name" value="Zn(2)-C6 fungal-type DNA-binding domain"/>
    <property type="match status" value="1"/>
</dbReference>
<feature type="domain" description="Zn(2)-C6 fungal-type" evidence="4">
    <location>
        <begin position="9"/>
        <end position="37"/>
    </location>
</feature>
<gene>
    <name evidence="5" type="ORF">B0T10DRAFT_558198</name>
</gene>